<evidence type="ECO:0000256" key="6">
    <source>
        <dbReference type="PROSITE-ProRule" id="PRU01362"/>
    </source>
</evidence>
<dbReference type="Proteomes" id="UP000005744">
    <property type="component" value="Unassembled WGS sequence"/>
</dbReference>
<organism evidence="8 9">
    <name type="scientific">Beggiatoa alba B18LD</name>
    <dbReference type="NCBI Taxonomy" id="395493"/>
    <lineage>
        <taxon>Bacteria</taxon>
        <taxon>Pseudomonadati</taxon>
        <taxon>Pseudomonadota</taxon>
        <taxon>Gammaproteobacteria</taxon>
        <taxon>Thiotrichales</taxon>
        <taxon>Thiotrichaceae</taxon>
        <taxon>Beggiatoa</taxon>
    </lineage>
</organism>
<dbReference type="OrthoDB" id="9780211at2"/>
<keyword evidence="1 6" id="KW-1277">Toxin-antitoxin system</keyword>
<evidence type="ECO:0000256" key="4">
    <source>
        <dbReference type="ARBA" id="ARBA00022695"/>
    </source>
</evidence>
<dbReference type="Pfam" id="PF14487">
    <property type="entry name" value="DarT"/>
    <property type="match status" value="1"/>
</dbReference>
<comment type="similarity">
    <text evidence="6">Belongs to the DarT ADP-ribosyltransferase family.</text>
</comment>
<sequence>MMPNPPDTGFYYITDIKNLSSILAHGILSYAQINAQQVECEKIYNKQVITLHQTRETPHKKTLWEYANLTRVRRVSFKKTTVCLNQNFQN</sequence>
<evidence type="ECO:0000256" key="2">
    <source>
        <dbReference type="ARBA" id="ARBA00022676"/>
    </source>
</evidence>
<protein>
    <recommendedName>
        <fullName evidence="7">DarT domain-containing protein</fullName>
    </recommendedName>
</protein>
<dbReference type="PROSITE" id="PS52018">
    <property type="entry name" value="DART"/>
    <property type="match status" value="1"/>
</dbReference>
<dbReference type="STRING" id="395493.BegalDRAFT_0043"/>
<dbReference type="HOGENOM" id="CLU_2434902_0_0_6"/>
<evidence type="ECO:0000313" key="9">
    <source>
        <dbReference type="Proteomes" id="UP000005744"/>
    </source>
</evidence>
<keyword evidence="3" id="KW-0808">Transferase</keyword>
<dbReference type="EMBL" id="JH600070">
    <property type="protein sequence ID" value="EIJ40970.1"/>
    <property type="molecule type" value="Genomic_DNA"/>
</dbReference>
<evidence type="ECO:0000313" key="8">
    <source>
        <dbReference type="EMBL" id="EIJ40970.1"/>
    </source>
</evidence>
<dbReference type="GO" id="GO:0016757">
    <property type="term" value="F:glycosyltransferase activity"/>
    <property type="evidence" value="ECO:0007669"/>
    <property type="project" value="UniProtKB-KW"/>
</dbReference>
<reference evidence="8 9" key="1">
    <citation type="submission" date="2011-11" db="EMBL/GenBank/DDBJ databases">
        <title>Improved High-Quality Draft sequence of Beggiatoa alba B18lD.</title>
        <authorList>
            <consortium name="US DOE Joint Genome Institute"/>
            <person name="Lucas S."/>
            <person name="Han J."/>
            <person name="Lapidus A."/>
            <person name="Cheng J.-F."/>
            <person name="Goodwin L."/>
            <person name="Pitluck S."/>
            <person name="Peters L."/>
            <person name="Mikhailova N."/>
            <person name="Held B."/>
            <person name="Detter J.C."/>
            <person name="Han C."/>
            <person name="Tapia R."/>
            <person name="Land M."/>
            <person name="Hauser L."/>
            <person name="Kyrpides N."/>
            <person name="Ivanova N."/>
            <person name="Pagani I."/>
            <person name="Samuel K."/>
            <person name="Teske A."/>
            <person name="Mueller J."/>
            <person name="Woyke T."/>
        </authorList>
    </citation>
    <scope>NUCLEOTIDE SEQUENCE [LARGE SCALE GENOMIC DNA]</scope>
    <source>
        <strain evidence="8 9">B18LD</strain>
    </source>
</reference>
<dbReference type="GO" id="GO:0016779">
    <property type="term" value="F:nucleotidyltransferase activity"/>
    <property type="evidence" value="ECO:0007669"/>
    <property type="project" value="UniProtKB-KW"/>
</dbReference>
<name>I3CBH7_9GAMM</name>
<dbReference type="InterPro" id="IPR029494">
    <property type="entry name" value="DarT"/>
</dbReference>
<evidence type="ECO:0000256" key="1">
    <source>
        <dbReference type="ARBA" id="ARBA00022649"/>
    </source>
</evidence>
<keyword evidence="5 6" id="KW-0238">DNA-binding</keyword>
<comment type="caution">
    <text evidence="6">Lacks conserved residue(s) required for the propagation of feature annotation.</text>
</comment>
<keyword evidence="2" id="KW-0328">Glycosyltransferase</keyword>
<proteinExistence type="inferred from homology"/>
<dbReference type="RefSeq" id="WP_002682475.1">
    <property type="nucleotide sequence ID" value="NZ_JH600070.1"/>
</dbReference>
<accession>I3CBH7</accession>
<evidence type="ECO:0000256" key="3">
    <source>
        <dbReference type="ARBA" id="ARBA00022679"/>
    </source>
</evidence>
<keyword evidence="4" id="KW-0548">Nucleotidyltransferase</keyword>
<evidence type="ECO:0000256" key="5">
    <source>
        <dbReference type="ARBA" id="ARBA00023125"/>
    </source>
</evidence>
<keyword evidence="9" id="KW-1185">Reference proteome</keyword>
<evidence type="ECO:0000259" key="7">
    <source>
        <dbReference type="PROSITE" id="PS52018"/>
    </source>
</evidence>
<dbReference type="GO" id="GO:0003677">
    <property type="term" value="F:DNA binding"/>
    <property type="evidence" value="ECO:0007669"/>
    <property type="project" value="UniProtKB-UniRule"/>
</dbReference>
<gene>
    <name evidence="8" type="ORF">BegalDRAFT_0043</name>
</gene>
<feature type="domain" description="DarT" evidence="7">
    <location>
        <begin position="8"/>
        <end position="90"/>
    </location>
</feature>
<dbReference type="AlphaFoldDB" id="I3CBH7"/>